<comment type="caution">
    <text evidence="2">The sequence shown here is derived from an EMBL/GenBank/DDBJ whole genome shotgun (WGS) entry which is preliminary data.</text>
</comment>
<dbReference type="EMBL" id="BGPR01011078">
    <property type="protein sequence ID" value="GBN49484.1"/>
    <property type="molecule type" value="Genomic_DNA"/>
</dbReference>
<evidence type="ECO:0000313" key="3">
    <source>
        <dbReference type="Proteomes" id="UP000499080"/>
    </source>
</evidence>
<proteinExistence type="predicted"/>
<dbReference type="AlphaFoldDB" id="A0A4Y2PDR3"/>
<name>A0A4Y2PDR3_ARAVE</name>
<gene>
    <name evidence="2" type="ORF">AVEN_151006_1</name>
</gene>
<reference evidence="2 3" key="1">
    <citation type="journal article" date="2019" name="Sci. Rep.">
        <title>Orb-weaving spider Araneus ventricosus genome elucidates the spidroin gene catalogue.</title>
        <authorList>
            <person name="Kono N."/>
            <person name="Nakamura H."/>
            <person name="Ohtoshi R."/>
            <person name="Moran D.A.P."/>
            <person name="Shinohara A."/>
            <person name="Yoshida Y."/>
            <person name="Fujiwara M."/>
            <person name="Mori M."/>
            <person name="Tomita M."/>
            <person name="Arakawa K."/>
        </authorList>
    </citation>
    <scope>NUCLEOTIDE SEQUENCE [LARGE SCALE GENOMIC DNA]</scope>
</reference>
<protein>
    <submittedName>
        <fullName evidence="2">Uncharacterized protein</fullName>
    </submittedName>
</protein>
<feature type="region of interest" description="Disordered" evidence="1">
    <location>
        <begin position="10"/>
        <end position="42"/>
    </location>
</feature>
<dbReference type="Proteomes" id="UP000499080">
    <property type="component" value="Unassembled WGS sequence"/>
</dbReference>
<keyword evidence="3" id="KW-1185">Reference proteome</keyword>
<organism evidence="2 3">
    <name type="scientific">Araneus ventricosus</name>
    <name type="common">Orbweaver spider</name>
    <name type="synonym">Epeira ventricosa</name>
    <dbReference type="NCBI Taxonomy" id="182803"/>
    <lineage>
        <taxon>Eukaryota</taxon>
        <taxon>Metazoa</taxon>
        <taxon>Ecdysozoa</taxon>
        <taxon>Arthropoda</taxon>
        <taxon>Chelicerata</taxon>
        <taxon>Arachnida</taxon>
        <taxon>Araneae</taxon>
        <taxon>Araneomorphae</taxon>
        <taxon>Entelegynae</taxon>
        <taxon>Araneoidea</taxon>
        <taxon>Araneidae</taxon>
        <taxon>Araneus</taxon>
    </lineage>
</organism>
<evidence type="ECO:0000256" key="1">
    <source>
        <dbReference type="SAM" id="MobiDB-lite"/>
    </source>
</evidence>
<accession>A0A4Y2PDR3</accession>
<evidence type="ECO:0000313" key="2">
    <source>
        <dbReference type="EMBL" id="GBN49484.1"/>
    </source>
</evidence>
<sequence>MRPQIIIIKSHVPPGDKAGGRRRCAPITSQENCPRPDKSTPPWGPIPPPFFLPSLRWQHVPCLTCHPSRCCQVPAYVLVVAGEGARAVHVRVMSR</sequence>